<dbReference type="SUPFAM" id="SSF55486">
    <property type="entry name" value="Metalloproteases ('zincins'), catalytic domain"/>
    <property type="match status" value="1"/>
</dbReference>
<evidence type="ECO:0000256" key="8">
    <source>
        <dbReference type="ARBA" id="ARBA00023049"/>
    </source>
</evidence>
<comment type="subcellular location">
    <subcellularLocation>
        <location evidence="2">Cell membrane</location>
        <topology evidence="2">Single-pass type II membrane protein</topology>
    </subcellularLocation>
</comment>
<keyword evidence="9" id="KW-0812">Transmembrane</keyword>
<dbReference type="GO" id="GO:0046872">
    <property type="term" value="F:metal ion binding"/>
    <property type="evidence" value="ECO:0007669"/>
    <property type="project" value="UniProtKB-KW"/>
</dbReference>
<keyword evidence="7" id="KW-0862">Zinc</keyword>
<dbReference type="CDD" id="cd08662">
    <property type="entry name" value="M13"/>
    <property type="match status" value="1"/>
</dbReference>
<evidence type="ECO:0000256" key="6">
    <source>
        <dbReference type="ARBA" id="ARBA00022801"/>
    </source>
</evidence>
<gene>
    <name evidence="12" type="ORF">FWK35_00002011</name>
</gene>
<dbReference type="InterPro" id="IPR024079">
    <property type="entry name" value="MetalloPept_cat_dom_sf"/>
</dbReference>
<feature type="domain" description="Peptidase M13 C-terminal" evidence="10">
    <location>
        <begin position="562"/>
        <end position="765"/>
    </location>
</feature>
<keyword evidence="4" id="KW-0645">Protease</keyword>
<evidence type="ECO:0000256" key="7">
    <source>
        <dbReference type="ARBA" id="ARBA00022833"/>
    </source>
</evidence>
<reference evidence="12 13" key="1">
    <citation type="submission" date="2019-08" db="EMBL/GenBank/DDBJ databases">
        <title>Whole genome of Aphis craccivora.</title>
        <authorList>
            <person name="Voronova N.V."/>
            <person name="Shulinski R.S."/>
            <person name="Bandarenka Y.V."/>
            <person name="Zhorov D.G."/>
            <person name="Warner D."/>
        </authorList>
    </citation>
    <scope>NUCLEOTIDE SEQUENCE [LARGE SCALE GENOMIC DNA]</scope>
    <source>
        <strain evidence="12">180601</strain>
        <tissue evidence="12">Whole Body</tissue>
    </source>
</reference>
<name>A0A6G0ZNH9_APHCR</name>
<comment type="cofactor">
    <cofactor evidence="1">
        <name>Zn(2+)</name>
        <dbReference type="ChEBI" id="CHEBI:29105"/>
    </cofactor>
</comment>
<dbReference type="AlphaFoldDB" id="A0A6G0ZNH9"/>
<dbReference type="Pfam" id="PF05649">
    <property type="entry name" value="Peptidase_M13_N"/>
    <property type="match status" value="1"/>
</dbReference>
<keyword evidence="13" id="KW-1185">Reference proteome</keyword>
<dbReference type="GO" id="GO:0005886">
    <property type="term" value="C:plasma membrane"/>
    <property type="evidence" value="ECO:0007669"/>
    <property type="project" value="UniProtKB-SubCell"/>
</dbReference>
<evidence type="ECO:0000256" key="1">
    <source>
        <dbReference type="ARBA" id="ARBA00001947"/>
    </source>
</evidence>
<dbReference type="Proteomes" id="UP000478052">
    <property type="component" value="Unassembled WGS sequence"/>
</dbReference>
<dbReference type="InterPro" id="IPR042089">
    <property type="entry name" value="Peptidase_M13_dom_2"/>
</dbReference>
<evidence type="ECO:0000256" key="2">
    <source>
        <dbReference type="ARBA" id="ARBA00004401"/>
    </source>
</evidence>
<dbReference type="InterPro" id="IPR018497">
    <property type="entry name" value="Peptidase_M13_C"/>
</dbReference>
<proteinExistence type="inferred from homology"/>
<dbReference type="PANTHER" id="PTHR11733">
    <property type="entry name" value="ZINC METALLOPROTEASE FAMILY M13 NEPRILYSIN-RELATED"/>
    <property type="match status" value="1"/>
</dbReference>
<comment type="similarity">
    <text evidence="3">Belongs to the peptidase M13 family.</text>
</comment>
<dbReference type="PANTHER" id="PTHR11733:SF133">
    <property type="entry name" value="PHOSPHATE-REGULATING NEUTRAL ENDOPEPTIDASE PHEX"/>
    <property type="match status" value="1"/>
</dbReference>
<evidence type="ECO:0000313" key="13">
    <source>
        <dbReference type="Proteomes" id="UP000478052"/>
    </source>
</evidence>
<evidence type="ECO:0000256" key="9">
    <source>
        <dbReference type="SAM" id="Phobius"/>
    </source>
</evidence>
<protein>
    <submittedName>
        <fullName evidence="12">Neprilysin-2-like</fullName>
    </submittedName>
</protein>
<dbReference type="Gene3D" id="3.40.390.10">
    <property type="entry name" value="Collagenase (Catalytic Domain)"/>
    <property type="match status" value="1"/>
</dbReference>
<evidence type="ECO:0000256" key="4">
    <source>
        <dbReference type="ARBA" id="ARBA00022670"/>
    </source>
</evidence>
<dbReference type="GO" id="GO:0004222">
    <property type="term" value="F:metalloendopeptidase activity"/>
    <property type="evidence" value="ECO:0007669"/>
    <property type="project" value="InterPro"/>
</dbReference>
<dbReference type="GO" id="GO:0016485">
    <property type="term" value="P:protein processing"/>
    <property type="evidence" value="ECO:0007669"/>
    <property type="project" value="TreeGrafter"/>
</dbReference>
<keyword evidence="9" id="KW-1133">Transmembrane helix</keyword>
<accession>A0A6G0ZNH9</accession>
<feature type="domain" description="Peptidase M13 N-terminal" evidence="11">
    <location>
        <begin position="76"/>
        <end position="499"/>
    </location>
</feature>
<dbReference type="OrthoDB" id="6475849at2759"/>
<dbReference type="Pfam" id="PF01431">
    <property type="entry name" value="Peptidase_M13"/>
    <property type="match status" value="1"/>
</dbReference>
<dbReference type="InterPro" id="IPR008753">
    <property type="entry name" value="Peptidase_M13_N"/>
</dbReference>
<feature type="transmembrane region" description="Helical" evidence="9">
    <location>
        <begin position="21"/>
        <end position="39"/>
    </location>
</feature>
<keyword evidence="8" id="KW-0482">Metalloprotease</keyword>
<keyword evidence="6" id="KW-0378">Hydrolase</keyword>
<comment type="caution">
    <text evidence="12">The sequence shown here is derived from an EMBL/GenBank/DDBJ whole genome shotgun (WGS) entry which is preliminary data.</text>
</comment>
<organism evidence="12 13">
    <name type="scientific">Aphis craccivora</name>
    <name type="common">Cowpea aphid</name>
    <dbReference type="NCBI Taxonomy" id="307492"/>
    <lineage>
        <taxon>Eukaryota</taxon>
        <taxon>Metazoa</taxon>
        <taxon>Ecdysozoa</taxon>
        <taxon>Arthropoda</taxon>
        <taxon>Hexapoda</taxon>
        <taxon>Insecta</taxon>
        <taxon>Pterygota</taxon>
        <taxon>Neoptera</taxon>
        <taxon>Paraneoptera</taxon>
        <taxon>Hemiptera</taxon>
        <taxon>Sternorrhyncha</taxon>
        <taxon>Aphidomorpha</taxon>
        <taxon>Aphidoidea</taxon>
        <taxon>Aphididae</taxon>
        <taxon>Aphidini</taxon>
        <taxon>Aphis</taxon>
        <taxon>Aphis</taxon>
    </lineage>
</organism>
<evidence type="ECO:0000256" key="3">
    <source>
        <dbReference type="ARBA" id="ARBA00007357"/>
    </source>
</evidence>
<dbReference type="PROSITE" id="PS51885">
    <property type="entry name" value="NEPRILYSIN"/>
    <property type="match status" value="1"/>
</dbReference>
<sequence>MHLFDRKLQDLFRDRTVLEKWIIFFACLLTCTFFVVAIMKVREDGIFAEKNVMCESEECIVAASSIKKSINLDVQPCDNFYEFACGKWQQNHEMQSEVPANWFVERSKNITKEITKILENNDSPNDLRSVREARRLYRSCMDINTINSVNYEPVFVLLEKVGLPRMFPDFTTATYLNGTSFNVARTLALIQRYLGVDILLQLGLEVNPNTNLTAITIGPVSTYTSPLPEPLFDYHNQDKIGYRRPFDIHRLFDEIEFKERLAMAKLEYMVKVITAIVPNELLNLQNLIQTCLKVLALEIKLLNTDVDYDIKPEEFTTSGLMKYMYSNSSDPLDDRLFDWQSFIDHFTTESNAQWTMNDVVLVRKKEYLLELQWMLLDIPLQEIQQLLWWRVVESLVVHTTNHMVDLRTEYYESVIQTRRIMTRQDFCTSVTKSLLKFPIAYEFYTHHDLKDTTAKVFGMVSKLQNELKNMISESDWTDDETKELMLNKLDSLRIGVGYPKIFEMPHLLDQKYSYINIMVFEYLQSILNIKSAEVGQLLEQLGQPAAKLSSEKQILTDPLEVNAFYNKMDNSINIPAGILQTPFFYKGNDVVNYGAIGTIIGHEITHGFDIEGKDYDTHGHKVPLWTPDSERQYLLRALCFVDQYDNFKINLYTRLNGTRTLGENMADNVGLKQSWKAYKSNKIGRGSHLPGLTEYTNDQLFFLSYANLWCRVPPTKDDETLQNIINDEHSPSTARVLGSLRNSPDFAEVWNCPAGSPMNPTQKCTMW</sequence>
<evidence type="ECO:0000313" key="12">
    <source>
        <dbReference type="EMBL" id="KAF0773059.1"/>
    </source>
</evidence>
<evidence type="ECO:0000259" key="11">
    <source>
        <dbReference type="Pfam" id="PF05649"/>
    </source>
</evidence>
<evidence type="ECO:0000259" key="10">
    <source>
        <dbReference type="Pfam" id="PF01431"/>
    </source>
</evidence>
<evidence type="ECO:0000256" key="5">
    <source>
        <dbReference type="ARBA" id="ARBA00022723"/>
    </source>
</evidence>
<dbReference type="Gene3D" id="1.10.1380.10">
    <property type="entry name" value="Neutral endopeptidase , domain2"/>
    <property type="match status" value="1"/>
</dbReference>
<keyword evidence="9" id="KW-0472">Membrane</keyword>
<dbReference type="EMBL" id="VUJU01000102">
    <property type="protein sequence ID" value="KAF0773059.1"/>
    <property type="molecule type" value="Genomic_DNA"/>
</dbReference>
<dbReference type="InterPro" id="IPR000718">
    <property type="entry name" value="Peptidase_M13"/>
</dbReference>
<dbReference type="PRINTS" id="PR00786">
    <property type="entry name" value="NEPRILYSIN"/>
</dbReference>
<keyword evidence="5" id="KW-0479">Metal-binding</keyword>